<dbReference type="InterPro" id="IPR000602">
    <property type="entry name" value="Glyco_hydro_38_N"/>
</dbReference>
<dbReference type="PANTHER" id="PTHR11607:SF3">
    <property type="entry name" value="LYSOSOMAL ALPHA-MANNOSIDASE"/>
    <property type="match status" value="1"/>
</dbReference>
<dbReference type="GO" id="GO:0000139">
    <property type="term" value="C:Golgi membrane"/>
    <property type="evidence" value="ECO:0007669"/>
    <property type="project" value="TreeGrafter"/>
</dbReference>
<reference evidence="2 3" key="1">
    <citation type="submission" date="2018-11" db="EMBL/GenBank/DDBJ databases">
        <authorList>
            <consortium name="Pathogen Informatics"/>
        </authorList>
    </citation>
    <scope>NUCLEOTIDE SEQUENCE [LARGE SCALE GENOMIC DNA]</scope>
</reference>
<dbReference type="Gene3D" id="3.20.110.10">
    <property type="entry name" value="Glycoside hydrolase 38, N terminal domain"/>
    <property type="match status" value="1"/>
</dbReference>
<dbReference type="GO" id="GO:0004559">
    <property type="term" value="F:alpha-mannosidase activity"/>
    <property type="evidence" value="ECO:0007669"/>
    <property type="project" value="InterPro"/>
</dbReference>
<proteinExistence type="predicted"/>
<sequence>MTFRKYLNTKAKPILDSTLNFLHKNKEARFIYAEVSFLDGWWSEMTAWQKTTFKRLLQEGQWEIATGGWVMNDEASTHYAATAAQLAEGQHWLMDNLGYFPNVSWAIDPFGHGTTDAYLKRKAGLEHILIHRTHYEIKGHFGKQRTLEFRWRQPWDSSGSTDVFCHMLPYAGYGVQETCGPSPGVCWQFDFSRQSRFQFPWSPPRDEIDSDNVETRFVYNKFLQHIYPKVL</sequence>
<organism evidence="2 3">
    <name type="scientific">Dibothriocephalus latus</name>
    <name type="common">Fish tapeworm</name>
    <name type="synonym">Diphyllobothrium latum</name>
    <dbReference type="NCBI Taxonomy" id="60516"/>
    <lineage>
        <taxon>Eukaryota</taxon>
        <taxon>Metazoa</taxon>
        <taxon>Spiralia</taxon>
        <taxon>Lophotrochozoa</taxon>
        <taxon>Platyhelminthes</taxon>
        <taxon>Cestoda</taxon>
        <taxon>Eucestoda</taxon>
        <taxon>Diphyllobothriidea</taxon>
        <taxon>Diphyllobothriidae</taxon>
        <taxon>Dibothriocephalus</taxon>
    </lineage>
</organism>
<protein>
    <recommendedName>
        <fullName evidence="1">Glycoside hydrolase family 38 N-terminal domain-containing protein</fullName>
    </recommendedName>
</protein>
<dbReference type="Pfam" id="PF01074">
    <property type="entry name" value="Glyco_hydro_38N"/>
    <property type="match status" value="1"/>
</dbReference>
<dbReference type="InterPro" id="IPR027291">
    <property type="entry name" value="Glyco_hydro_38_N_sf"/>
</dbReference>
<name>A0A3P6U1J3_DIBLA</name>
<dbReference type="InterPro" id="IPR011330">
    <property type="entry name" value="Glyco_hydro/deAcase_b/a-brl"/>
</dbReference>
<dbReference type="InterPro" id="IPR050843">
    <property type="entry name" value="Glycosyl_Hydrlase_38"/>
</dbReference>
<dbReference type="OrthoDB" id="10261055at2759"/>
<dbReference type="AlphaFoldDB" id="A0A3P6U1J3"/>
<dbReference type="EMBL" id="UYRU01044817">
    <property type="protein sequence ID" value="VDK87845.1"/>
    <property type="molecule type" value="Genomic_DNA"/>
</dbReference>
<keyword evidence="3" id="KW-1185">Reference proteome</keyword>
<accession>A0A3P6U1J3</accession>
<evidence type="ECO:0000313" key="3">
    <source>
        <dbReference type="Proteomes" id="UP000281553"/>
    </source>
</evidence>
<evidence type="ECO:0000259" key="1">
    <source>
        <dbReference type="Pfam" id="PF01074"/>
    </source>
</evidence>
<feature type="domain" description="Glycoside hydrolase family 38 N-terminal" evidence="1">
    <location>
        <begin position="2"/>
        <end position="183"/>
    </location>
</feature>
<dbReference type="GO" id="GO:0006013">
    <property type="term" value="P:mannose metabolic process"/>
    <property type="evidence" value="ECO:0007669"/>
    <property type="project" value="InterPro"/>
</dbReference>
<dbReference type="Proteomes" id="UP000281553">
    <property type="component" value="Unassembled WGS sequence"/>
</dbReference>
<evidence type="ECO:0000313" key="2">
    <source>
        <dbReference type="EMBL" id="VDK87845.1"/>
    </source>
</evidence>
<gene>
    <name evidence="2" type="ORF">DILT_LOCUS4090</name>
</gene>
<dbReference type="PANTHER" id="PTHR11607">
    <property type="entry name" value="ALPHA-MANNOSIDASE"/>
    <property type="match status" value="1"/>
</dbReference>
<dbReference type="GO" id="GO:0006491">
    <property type="term" value="P:N-glycan processing"/>
    <property type="evidence" value="ECO:0007669"/>
    <property type="project" value="TreeGrafter"/>
</dbReference>
<dbReference type="SUPFAM" id="SSF88713">
    <property type="entry name" value="Glycoside hydrolase/deacetylase"/>
    <property type="match status" value="1"/>
</dbReference>